<comment type="caution">
    <text evidence="2">The sequence shown here is derived from an EMBL/GenBank/DDBJ whole genome shotgun (WGS) entry which is preliminary data.</text>
</comment>
<sequence length="152" mass="16214">MILENGIIVAVEADGLWVETIQKSACEVCVAEKGCGQKFLSKLAGKTVSIRVLRNKKSSAEYSVGQSVTIGIPEDIIVMASLLVYLLPIFAAIGGAWLFSGSDLQAVGGALGGLLLGGLMVNLHSVKQRDDMRFNPVLIEEPVQPSILNFQQ</sequence>
<keyword evidence="1" id="KW-0812">Transmembrane</keyword>
<dbReference type="STRING" id="314287.GB2207_04512"/>
<dbReference type="EMBL" id="AAPI01000004">
    <property type="protein sequence ID" value="EAS46861.1"/>
    <property type="molecule type" value="Genomic_DNA"/>
</dbReference>
<dbReference type="OrthoDB" id="9795854at2"/>
<keyword evidence="1" id="KW-1133">Transmembrane helix</keyword>
<protein>
    <submittedName>
        <fullName evidence="2">Positive regulator for alginate biosynthesis MucC</fullName>
    </submittedName>
</protein>
<dbReference type="Proteomes" id="UP000005555">
    <property type="component" value="Unassembled WGS sequence"/>
</dbReference>
<proteinExistence type="predicted"/>
<accession>Q1YS34</accession>
<reference evidence="2 3" key="1">
    <citation type="submission" date="2006-03" db="EMBL/GenBank/DDBJ databases">
        <authorList>
            <person name="Giovannoni S.J."/>
            <person name="Cho J.-C."/>
            <person name="Ferriera S."/>
            <person name="Johnson J."/>
            <person name="Kravitz S."/>
            <person name="Halpern A."/>
            <person name="Remington K."/>
            <person name="Beeson K."/>
            <person name="Tran B."/>
            <person name="Rogers Y.-H."/>
            <person name="Friedman R."/>
            <person name="Venter J.C."/>
        </authorList>
    </citation>
    <scope>NUCLEOTIDE SEQUENCE [LARGE SCALE GENOMIC DNA]</scope>
    <source>
        <strain evidence="2 3">HTCC2207</strain>
    </source>
</reference>
<gene>
    <name evidence="2" type="ORF">GB2207_04512</name>
</gene>
<evidence type="ECO:0000313" key="2">
    <source>
        <dbReference type="EMBL" id="EAS46861.1"/>
    </source>
</evidence>
<dbReference type="InterPro" id="IPR007359">
    <property type="entry name" value="SigmaE_reg_RseC_MucC"/>
</dbReference>
<dbReference type="HOGENOM" id="CLU_124911_0_2_6"/>
<dbReference type="Pfam" id="PF04246">
    <property type="entry name" value="RseC_MucC"/>
    <property type="match status" value="1"/>
</dbReference>
<evidence type="ECO:0000256" key="1">
    <source>
        <dbReference type="SAM" id="Phobius"/>
    </source>
</evidence>
<keyword evidence="3" id="KW-1185">Reference proteome</keyword>
<evidence type="ECO:0000313" key="3">
    <source>
        <dbReference type="Proteomes" id="UP000005555"/>
    </source>
</evidence>
<dbReference type="PANTHER" id="PTHR35867">
    <property type="entry name" value="PROTEIN RSEC"/>
    <property type="match status" value="1"/>
</dbReference>
<dbReference type="PIRSF" id="PIRSF004923">
    <property type="entry name" value="RseC"/>
    <property type="match status" value="1"/>
</dbReference>
<name>Q1YS34_9GAMM</name>
<organism evidence="2 3">
    <name type="scientific">gamma proteobacterium HTCC2207</name>
    <dbReference type="NCBI Taxonomy" id="314287"/>
    <lineage>
        <taxon>Bacteria</taxon>
        <taxon>Pseudomonadati</taxon>
        <taxon>Pseudomonadota</taxon>
        <taxon>Gammaproteobacteria</taxon>
        <taxon>Cellvibrionales</taxon>
        <taxon>Porticoccaceae</taxon>
        <taxon>SAR92 clade</taxon>
    </lineage>
</organism>
<dbReference type="AlphaFoldDB" id="Q1YS34"/>
<dbReference type="eggNOG" id="COG3086">
    <property type="taxonomic scope" value="Bacteria"/>
</dbReference>
<feature type="transmembrane region" description="Helical" evidence="1">
    <location>
        <begin position="76"/>
        <end position="98"/>
    </location>
</feature>
<keyword evidence="1" id="KW-0472">Membrane</keyword>
<dbReference type="InterPro" id="IPR026268">
    <property type="entry name" value="RseC"/>
</dbReference>
<feature type="transmembrane region" description="Helical" evidence="1">
    <location>
        <begin position="104"/>
        <end position="123"/>
    </location>
</feature>
<dbReference type="PANTHER" id="PTHR35867:SF1">
    <property type="entry name" value="PROTEIN RSEC"/>
    <property type="match status" value="1"/>
</dbReference>